<feature type="coiled-coil region" evidence="1">
    <location>
        <begin position="329"/>
        <end position="391"/>
    </location>
</feature>
<evidence type="ECO:0000256" key="2">
    <source>
        <dbReference type="SAM" id="MobiDB-lite"/>
    </source>
</evidence>
<feature type="region of interest" description="Disordered" evidence="2">
    <location>
        <begin position="551"/>
        <end position="579"/>
    </location>
</feature>
<feature type="region of interest" description="Disordered" evidence="2">
    <location>
        <begin position="435"/>
        <end position="489"/>
    </location>
</feature>
<feature type="compositionally biased region" description="Basic and acidic residues" evidence="2">
    <location>
        <begin position="467"/>
        <end position="480"/>
    </location>
</feature>
<evidence type="ECO:0000259" key="3">
    <source>
        <dbReference type="Pfam" id="PF01612"/>
    </source>
</evidence>
<feature type="compositionally biased region" description="Low complexity" evidence="2">
    <location>
        <begin position="211"/>
        <end position="232"/>
    </location>
</feature>
<feature type="region of interest" description="Disordered" evidence="2">
    <location>
        <begin position="86"/>
        <end position="105"/>
    </location>
</feature>
<accession>A0AAD5SRA0</accession>
<protein>
    <recommendedName>
        <fullName evidence="3">3'-5' exonuclease domain-containing protein</fullName>
    </recommendedName>
</protein>
<dbReference type="InterPro" id="IPR036397">
    <property type="entry name" value="RNaseH_sf"/>
</dbReference>
<evidence type="ECO:0000256" key="1">
    <source>
        <dbReference type="SAM" id="Coils"/>
    </source>
</evidence>
<feature type="compositionally biased region" description="Basic residues" evidence="2">
    <location>
        <begin position="984"/>
        <end position="993"/>
    </location>
</feature>
<dbReference type="EMBL" id="JADGJD010000018">
    <property type="protein sequence ID" value="KAJ3056865.1"/>
    <property type="molecule type" value="Genomic_DNA"/>
</dbReference>
<reference evidence="4" key="1">
    <citation type="submission" date="2020-05" db="EMBL/GenBank/DDBJ databases">
        <title>Phylogenomic resolution of chytrid fungi.</title>
        <authorList>
            <person name="Stajich J.E."/>
            <person name="Amses K."/>
            <person name="Simmons R."/>
            <person name="Seto K."/>
            <person name="Myers J."/>
            <person name="Bonds A."/>
            <person name="Quandt C.A."/>
            <person name="Barry K."/>
            <person name="Liu P."/>
            <person name="Grigoriev I."/>
            <person name="Longcore J.E."/>
            <person name="James T.Y."/>
        </authorList>
    </citation>
    <scope>NUCLEOTIDE SEQUENCE</scope>
    <source>
        <strain evidence="4">JEL0318</strain>
    </source>
</reference>
<feature type="domain" description="3'-5' exonuclease" evidence="3">
    <location>
        <begin position="611"/>
        <end position="790"/>
    </location>
</feature>
<dbReference type="SUPFAM" id="SSF53098">
    <property type="entry name" value="Ribonuclease H-like"/>
    <property type="match status" value="1"/>
</dbReference>
<feature type="compositionally biased region" description="Polar residues" evidence="2">
    <location>
        <begin position="195"/>
        <end position="207"/>
    </location>
</feature>
<feature type="region of interest" description="Disordered" evidence="2">
    <location>
        <begin position="1"/>
        <end position="47"/>
    </location>
</feature>
<feature type="compositionally biased region" description="Basic and acidic residues" evidence="2">
    <location>
        <begin position="146"/>
        <end position="158"/>
    </location>
</feature>
<feature type="compositionally biased region" description="Low complexity" evidence="2">
    <location>
        <begin position="1133"/>
        <end position="1147"/>
    </location>
</feature>
<dbReference type="GO" id="GO:0006139">
    <property type="term" value="P:nucleobase-containing compound metabolic process"/>
    <property type="evidence" value="ECO:0007669"/>
    <property type="project" value="InterPro"/>
</dbReference>
<dbReference type="Proteomes" id="UP001212841">
    <property type="component" value="Unassembled WGS sequence"/>
</dbReference>
<comment type="caution">
    <text evidence="4">The sequence shown here is derived from an EMBL/GenBank/DDBJ whole genome shotgun (WGS) entry which is preliminary data.</text>
</comment>
<proteinExistence type="predicted"/>
<feature type="region of interest" description="Disordered" evidence="2">
    <location>
        <begin position="957"/>
        <end position="997"/>
    </location>
</feature>
<keyword evidence="1" id="KW-0175">Coiled coil</keyword>
<feature type="compositionally biased region" description="Basic and acidic residues" evidence="2">
    <location>
        <begin position="125"/>
        <end position="134"/>
    </location>
</feature>
<sequence>MSQPPNAPVLENEQTTRRGTASAGDGWKPEHGEVLSLADGGEQENLRAGDAKGLNDIFSSFINAMKPGSPDIISYGDVADDWGGFRRAEGGTDADNDSPDPHEHILASIGNAFDDGRPGAQAGRAKFEKSDERYTKKMKELAGELADMRTSEEHHARSWDPLLQKNEEGFRINSGTRQPALPEDSPAVDEPTLPSFLTSPASISTQADAVPASEPLPSEPMPSSTSSLSPSAVDHKLTTLPADDPWADPIPLSAPSLSSRTVRRKDMTIALDLPPVKPTLSSSTILPRKEPAITERMKHIPTTESADVAELRLPKREDGSDNDSCAQLGNGHEERLKALEEQNALLTEKLVSATQSFLAIARNNDWIKDQYEKLRNNMDNLGSLNNSLNVRVGRLESPDVTDMVRSGRTPETMANFLHWQEIRDNELRYVEGTMEQKNEEVTSAPDETIIERTKGGSADAKRRRKAKDGQGRDGPAEAKDASVGAGRGVKGRKGNILGRILDKVEHAFLSHVGTANGEPSSINVSADTPNANGHAEGLLSGVSRDVADEKSLQSEEGVVSAAPSVSMGQPLSDEERSRRADVEHQKLVHQLGKEGFRPVDLGAESPLAVYTIETPRRAERFLGMMPRSPVVGFDVEKQFRPGSDSDAPSLIQLAFTERLVGIFHIYKMTNNTDGGLDVSNFPNSLRKVLGNPYVLKLGVGSVRDGKKIMDTYKSQVRGVVELGTFSSVMNISALSLDALYQAYVGEQLKGKKKGPGFKWDADPKVIGSEGLAYAAWDAAAGLIIFNRMLNRPKHNVPNALAGGEVDGGTKLGPEVGTAAIERVHGWTQKDLFQMLIHARRNPLKSDEILTPRKSVENYIKYSTPVPGVTFAERDRIPVGAIVDAWIAQGWVVENNVEGVRIQQGLNLKSHLRLMDDATFVLAMEQDGGSTDEQVEETLGSSDWMGNHALMKAMESVLPSDTCTKDPEDTEDTISSRNEPSPSLRHQKRRKSKPKPVSEELLPWTEEHLARVFNIVNAENIWPVKPQKLVSVLRNISFDSITDLDIEKAKLHTLATLWYAKGWISKVDGATGKLYISHVEPGTEVSSLGSYGKQGGQESDDEGSVEVGAGKQKHSEETVSVDGEEQIESETVPEQGAVSEEGSGSSVGDSEEGNRLDATEFPNLPYTIETRPKKWSNSVLREVFKWANERIKWPASEKSLRAFIYRLPPFSLSKMSKNDKWSEAEVVYRKWLARDWIVIRTDGMVVPAESDRCDADVGGEAAIMHAEAIVTERNGSAIAIDGMSVDGGTMGGGEPFASSVVEIYGMPLQLPLLDSQREVDRALAVERELVLPVVPIENGSSPATINEPLPLLLNDETNNREDNYPGGFPLLLRDVESSEAILLGGTIVLRNGELDVSPCSKEETPLAITKPAAEAIDDVERAIMGL</sequence>
<evidence type="ECO:0000313" key="4">
    <source>
        <dbReference type="EMBL" id="KAJ3056865.1"/>
    </source>
</evidence>
<dbReference type="GO" id="GO:0003676">
    <property type="term" value="F:nucleic acid binding"/>
    <property type="evidence" value="ECO:0007669"/>
    <property type="project" value="InterPro"/>
</dbReference>
<feature type="region of interest" description="Disordered" evidence="2">
    <location>
        <begin position="146"/>
        <end position="259"/>
    </location>
</feature>
<dbReference type="Pfam" id="PF01612">
    <property type="entry name" value="DNA_pol_A_exo1"/>
    <property type="match status" value="1"/>
</dbReference>
<dbReference type="InterPro" id="IPR012337">
    <property type="entry name" value="RNaseH-like_sf"/>
</dbReference>
<dbReference type="InterPro" id="IPR002562">
    <property type="entry name" value="3'-5'_exonuclease_dom"/>
</dbReference>
<feature type="region of interest" description="Disordered" evidence="2">
    <location>
        <begin position="110"/>
        <end position="134"/>
    </location>
</feature>
<feature type="region of interest" description="Disordered" evidence="2">
    <location>
        <begin position="1083"/>
        <end position="1160"/>
    </location>
</feature>
<gene>
    <name evidence="4" type="ORF">HK097_003401</name>
</gene>
<dbReference type="GO" id="GO:0008408">
    <property type="term" value="F:3'-5' exonuclease activity"/>
    <property type="evidence" value="ECO:0007669"/>
    <property type="project" value="InterPro"/>
</dbReference>
<organism evidence="4 5">
    <name type="scientific">Rhizophlyctis rosea</name>
    <dbReference type="NCBI Taxonomy" id="64517"/>
    <lineage>
        <taxon>Eukaryota</taxon>
        <taxon>Fungi</taxon>
        <taxon>Fungi incertae sedis</taxon>
        <taxon>Chytridiomycota</taxon>
        <taxon>Chytridiomycota incertae sedis</taxon>
        <taxon>Chytridiomycetes</taxon>
        <taxon>Rhizophlyctidales</taxon>
        <taxon>Rhizophlyctidaceae</taxon>
        <taxon>Rhizophlyctis</taxon>
    </lineage>
</organism>
<dbReference type="Gene3D" id="3.30.420.10">
    <property type="entry name" value="Ribonuclease H-like superfamily/Ribonuclease H"/>
    <property type="match status" value="1"/>
</dbReference>
<keyword evidence="5" id="KW-1185">Reference proteome</keyword>
<name>A0AAD5SRA0_9FUNG</name>
<evidence type="ECO:0000313" key="5">
    <source>
        <dbReference type="Proteomes" id="UP001212841"/>
    </source>
</evidence>